<proteinExistence type="predicted"/>
<evidence type="ECO:0000313" key="2">
    <source>
        <dbReference type="EMBL" id="SVE35426.1"/>
    </source>
</evidence>
<evidence type="ECO:0000256" key="1">
    <source>
        <dbReference type="SAM" id="MobiDB-lite"/>
    </source>
</evidence>
<sequence length="46" mass="4526">MSALTSSLDETLAGRGQVALLAGEAGIGKTDTTTARRPLATPPATG</sequence>
<feature type="region of interest" description="Disordered" evidence="1">
    <location>
        <begin position="23"/>
        <end position="46"/>
    </location>
</feature>
<gene>
    <name evidence="2" type="ORF">METZ01_LOCUS488280</name>
</gene>
<reference evidence="2" key="1">
    <citation type="submission" date="2018-05" db="EMBL/GenBank/DDBJ databases">
        <authorList>
            <person name="Lanie J.A."/>
            <person name="Ng W.-L."/>
            <person name="Kazmierczak K.M."/>
            <person name="Andrzejewski T.M."/>
            <person name="Davidsen T.M."/>
            <person name="Wayne K.J."/>
            <person name="Tettelin H."/>
            <person name="Glass J.I."/>
            <person name="Rusch D."/>
            <person name="Podicherti R."/>
            <person name="Tsui H.-C.T."/>
            <person name="Winkler M.E."/>
        </authorList>
    </citation>
    <scope>NUCLEOTIDE SEQUENCE</scope>
</reference>
<organism evidence="2">
    <name type="scientific">marine metagenome</name>
    <dbReference type="NCBI Taxonomy" id="408172"/>
    <lineage>
        <taxon>unclassified sequences</taxon>
        <taxon>metagenomes</taxon>
        <taxon>ecological metagenomes</taxon>
    </lineage>
</organism>
<feature type="compositionally biased region" description="Low complexity" evidence="1">
    <location>
        <begin position="30"/>
        <end position="46"/>
    </location>
</feature>
<evidence type="ECO:0008006" key="3">
    <source>
        <dbReference type="Google" id="ProtNLM"/>
    </source>
</evidence>
<protein>
    <recommendedName>
        <fullName evidence="3">Orc1-like AAA ATPase domain-containing protein</fullName>
    </recommendedName>
</protein>
<dbReference type="EMBL" id="UINC01211503">
    <property type="protein sequence ID" value="SVE35426.1"/>
    <property type="molecule type" value="Genomic_DNA"/>
</dbReference>
<dbReference type="AlphaFoldDB" id="A0A383CSX4"/>
<name>A0A383CSX4_9ZZZZ</name>
<accession>A0A383CSX4</accession>